<sequence length="71" mass="7447">MRYLLTSSVTLFLAAPVLAEDTALGQATKAIRPVAEASMSFAQRSVVQNLATGEGPQADGAEKALAKVERQ</sequence>
<organism evidence="2 3">
    <name type="scientific">Pseudomonas benzopyrenica</name>
    <dbReference type="NCBI Taxonomy" id="2993566"/>
    <lineage>
        <taxon>Bacteria</taxon>
        <taxon>Pseudomonadati</taxon>
        <taxon>Pseudomonadota</taxon>
        <taxon>Gammaproteobacteria</taxon>
        <taxon>Pseudomonadales</taxon>
        <taxon>Pseudomonadaceae</taxon>
        <taxon>Pseudomonas</taxon>
    </lineage>
</organism>
<gene>
    <name evidence="2" type="ORF">V6W80_10155</name>
</gene>
<feature type="signal peptide" evidence="1">
    <location>
        <begin position="1"/>
        <end position="19"/>
    </location>
</feature>
<dbReference type="EMBL" id="CP145723">
    <property type="protein sequence ID" value="WWM68606.1"/>
    <property type="molecule type" value="Genomic_DNA"/>
</dbReference>
<evidence type="ECO:0000313" key="3">
    <source>
        <dbReference type="Proteomes" id="UP001372714"/>
    </source>
</evidence>
<name>A0ABZ2FUU0_9PSED</name>
<reference evidence="2 3" key="1">
    <citation type="submission" date="2024-02" db="EMBL/GenBank/DDBJ databases">
        <title>The whole genome sequence of Pseudomonas benzopyrenica MLY92.</title>
        <authorList>
            <person name="Liu Y."/>
        </authorList>
    </citation>
    <scope>NUCLEOTIDE SEQUENCE [LARGE SCALE GENOMIC DNA]</scope>
    <source>
        <strain evidence="2 3">MLY92</strain>
    </source>
</reference>
<feature type="chain" id="PRO_5045309325" description="Outer membrane protein" evidence="1">
    <location>
        <begin position="20"/>
        <end position="71"/>
    </location>
</feature>
<evidence type="ECO:0008006" key="4">
    <source>
        <dbReference type="Google" id="ProtNLM"/>
    </source>
</evidence>
<dbReference type="Proteomes" id="UP001372714">
    <property type="component" value="Chromosome"/>
</dbReference>
<protein>
    <recommendedName>
        <fullName evidence="4">Outer membrane protein</fullName>
    </recommendedName>
</protein>
<dbReference type="RefSeq" id="WP_338546896.1">
    <property type="nucleotide sequence ID" value="NZ_CP145723.1"/>
</dbReference>
<accession>A0ABZ2FUU0</accession>
<keyword evidence="1" id="KW-0732">Signal</keyword>
<proteinExistence type="predicted"/>
<keyword evidence="3" id="KW-1185">Reference proteome</keyword>
<evidence type="ECO:0000313" key="2">
    <source>
        <dbReference type="EMBL" id="WWM68606.1"/>
    </source>
</evidence>
<evidence type="ECO:0000256" key="1">
    <source>
        <dbReference type="SAM" id="SignalP"/>
    </source>
</evidence>